<gene>
    <name evidence="3" type="ORF">BKH31_05910</name>
</gene>
<accession>A0A1Q8VFL4</accession>
<dbReference type="GO" id="GO:0003677">
    <property type="term" value="F:DNA binding"/>
    <property type="evidence" value="ECO:0007669"/>
    <property type="project" value="InterPro"/>
</dbReference>
<proteinExistence type="inferred from homology"/>
<sequence>MGVGSMELEVPVDAGEVWWALPDPAAGRGQPGRRPVLIVSNERFHRTVTTLVVVVPVTTKDRGWPNHVELNAGAGMEQRAFAMTEQARTISRQRLTKKIGVVEGSVLRNVREWLVDYIS</sequence>
<dbReference type="OrthoDB" id="9808744at2"/>
<dbReference type="InterPro" id="IPR003477">
    <property type="entry name" value="PemK-like"/>
</dbReference>
<dbReference type="PANTHER" id="PTHR33988">
    <property type="entry name" value="ENDORIBONUCLEASE MAZF-RELATED"/>
    <property type="match status" value="1"/>
</dbReference>
<evidence type="ECO:0000256" key="1">
    <source>
        <dbReference type="ARBA" id="ARBA00007521"/>
    </source>
</evidence>
<dbReference type="PANTHER" id="PTHR33988:SF1">
    <property type="entry name" value="ENDORIBONUCLEASE MAZF7-RELATED"/>
    <property type="match status" value="1"/>
</dbReference>
<dbReference type="EMBL" id="MSKK01000022">
    <property type="protein sequence ID" value="OLO46892.1"/>
    <property type="molecule type" value="Genomic_DNA"/>
</dbReference>
<dbReference type="GO" id="GO:0006402">
    <property type="term" value="P:mRNA catabolic process"/>
    <property type="evidence" value="ECO:0007669"/>
    <property type="project" value="TreeGrafter"/>
</dbReference>
<evidence type="ECO:0000313" key="3">
    <source>
        <dbReference type="EMBL" id="OLO46892.1"/>
    </source>
</evidence>
<dbReference type="InterPro" id="IPR011067">
    <property type="entry name" value="Plasmid_toxin/cell-grow_inhib"/>
</dbReference>
<dbReference type="GO" id="GO:0016075">
    <property type="term" value="P:rRNA catabolic process"/>
    <property type="evidence" value="ECO:0007669"/>
    <property type="project" value="TreeGrafter"/>
</dbReference>
<dbReference type="GO" id="GO:0004521">
    <property type="term" value="F:RNA endonuclease activity"/>
    <property type="evidence" value="ECO:0007669"/>
    <property type="project" value="TreeGrafter"/>
</dbReference>
<comment type="similarity">
    <text evidence="1">Belongs to the PemK/MazF family.</text>
</comment>
<reference evidence="3 4" key="1">
    <citation type="submission" date="2016-12" db="EMBL/GenBank/DDBJ databases">
        <title>Genomic comparison of strains in the 'Actinomyces naeslundii' group.</title>
        <authorList>
            <person name="Mughal S.R."/>
            <person name="Do T."/>
            <person name="Gilbert S.C."/>
            <person name="Witherden E.A."/>
            <person name="Didelot X."/>
            <person name="Beighton D."/>
        </authorList>
    </citation>
    <scope>NUCLEOTIDE SEQUENCE [LARGE SCALE GENOMIC DNA]</scope>
    <source>
        <strain evidence="3 4">R21091</strain>
    </source>
</reference>
<dbReference type="Gene3D" id="2.30.30.110">
    <property type="match status" value="1"/>
</dbReference>
<name>A0A1Q8VFL4_9ACTO</name>
<dbReference type="SUPFAM" id="SSF50118">
    <property type="entry name" value="Cell growth inhibitor/plasmid maintenance toxic component"/>
    <property type="match status" value="1"/>
</dbReference>
<comment type="caution">
    <text evidence="3">The sequence shown here is derived from an EMBL/GenBank/DDBJ whole genome shotgun (WGS) entry which is preliminary data.</text>
</comment>
<protein>
    <submittedName>
        <fullName evidence="3">Growth inhibitor PemK</fullName>
    </submittedName>
</protein>
<evidence type="ECO:0000256" key="2">
    <source>
        <dbReference type="ARBA" id="ARBA00022649"/>
    </source>
</evidence>
<keyword evidence="2" id="KW-1277">Toxin-antitoxin system</keyword>
<organism evidence="3 4">
    <name type="scientific">Actinomyces oris</name>
    <dbReference type="NCBI Taxonomy" id="544580"/>
    <lineage>
        <taxon>Bacteria</taxon>
        <taxon>Bacillati</taxon>
        <taxon>Actinomycetota</taxon>
        <taxon>Actinomycetes</taxon>
        <taxon>Actinomycetales</taxon>
        <taxon>Actinomycetaceae</taxon>
        <taxon>Actinomyces</taxon>
    </lineage>
</organism>
<evidence type="ECO:0000313" key="4">
    <source>
        <dbReference type="Proteomes" id="UP000186471"/>
    </source>
</evidence>
<dbReference type="AlphaFoldDB" id="A0A1Q8VFL4"/>
<dbReference type="Proteomes" id="UP000186471">
    <property type="component" value="Unassembled WGS sequence"/>
</dbReference>
<dbReference type="Pfam" id="PF02452">
    <property type="entry name" value="PemK_toxin"/>
    <property type="match status" value="1"/>
</dbReference>